<proteinExistence type="predicted"/>
<feature type="transmembrane region" description="Helical" evidence="1">
    <location>
        <begin position="57"/>
        <end position="78"/>
    </location>
</feature>
<evidence type="ECO:0000313" key="2">
    <source>
        <dbReference type="EMBL" id="MED6121748.1"/>
    </source>
</evidence>
<comment type="caution">
    <text evidence="2">The sequence shown here is derived from an EMBL/GenBank/DDBJ whole genome shotgun (WGS) entry which is preliminary data.</text>
</comment>
<gene>
    <name evidence="2" type="ORF">PIB30_033091</name>
</gene>
<dbReference type="EMBL" id="JASCZI010030356">
    <property type="protein sequence ID" value="MED6121748.1"/>
    <property type="molecule type" value="Genomic_DNA"/>
</dbReference>
<organism evidence="2 3">
    <name type="scientific">Stylosanthes scabra</name>
    <dbReference type="NCBI Taxonomy" id="79078"/>
    <lineage>
        <taxon>Eukaryota</taxon>
        <taxon>Viridiplantae</taxon>
        <taxon>Streptophyta</taxon>
        <taxon>Embryophyta</taxon>
        <taxon>Tracheophyta</taxon>
        <taxon>Spermatophyta</taxon>
        <taxon>Magnoliopsida</taxon>
        <taxon>eudicotyledons</taxon>
        <taxon>Gunneridae</taxon>
        <taxon>Pentapetalae</taxon>
        <taxon>rosids</taxon>
        <taxon>fabids</taxon>
        <taxon>Fabales</taxon>
        <taxon>Fabaceae</taxon>
        <taxon>Papilionoideae</taxon>
        <taxon>50 kb inversion clade</taxon>
        <taxon>dalbergioids sensu lato</taxon>
        <taxon>Dalbergieae</taxon>
        <taxon>Pterocarpus clade</taxon>
        <taxon>Stylosanthes</taxon>
    </lineage>
</organism>
<keyword evidence="3" id="KW-1185">Reference proteome</keyword>
<evidence type="ECO:0000313" key="3">
    <source>
        <dbReference type="Proteomes" id="UP001341840"/>
    </source>
</evidence>
<feature type="transmembrane region" description="Helical" evidence="1">
    <location>
        <begin position="90"/>
        <end position="105"/>
    </location>
</feature>
<accession>A0ABU6RD94</accession>
<keyword evidence="1" id="KW-0812">Transmembrane</keyword>
<dbReference type="Proteomes" id="UP001341840">
    <property type="component" value="Unassembled WGS sequence"/>
</dbReference>
<keyword evidence="1" id="KW-0472">Membrane</keyword>
<keyword evidence="1" id="KW-1133">Transmembrane helix</keyword>
<sequence length="107" mass="11797">MFCHRCHQTVAFKPCSTAVSVSEVVGIDKLPLNSPETVLLSLESVLLLSSSFRPLPLLLVVVGVAATNSSLAIAPVVVLVELFHNSQPRLWFYFGLCYLLWWAVVKI</sequence>
<reference evidence="2 3" key="1">
    <citation type="journal article" date="2023" name="Plants (Basel)">
        <title>Bridging the Gap: Combining Genomics and Transcriptomics Approaches to Understand Stylosanthes scabra, an Orphan Legume from the Brazilian Caatinga.</title>
        <authorList>
            <person name="Ferreira-Neto J.R.C."/>
            <person name="da Silva M.D."/>
            <person name="Binneck E."/>
            <person name="de Melo N.F."/>
            <person name="da Silva R.H."/>
            <person name="de Melo A.L.T.M."/>
            <person name="Pandolfi V."/>
            <person name="Bustamante F.O."/>
            <person name="Brasileiro-Vidal A.C."/>
            <person name="Benko-Iseppon A.M."/>
        </authorList>
    </citation>
    <scope>NUCLEOTIDE SEQUENCE [LARGE SCALE GENOMIC DNA]</scope>
    <source>
        <tissue evidence="2">Leaves</tissue>
    </source>
</reference>
<name>A0ABU6RD94_9FABA</name>
<protein>
    <submittedName>
        <fullName evidence="2">Uncharacterized protein</fullName>
    </submittedName>
</protein>
<evidence type="ECO:0000256" key="1">
    <source>
        <dbReference type="SAM" id="Phobius"/>
    </source>
</evidence>